<evidence type="ECO:0000256" key="1">
    <source>
        <dbReference type="SAM" id="Phobius"/>
    </source>
</evidence>
<accession>A0ABV6R776</accession>
<keyword evidence="1" id="KW-1133">Transmembrane helix</keyword>
<feature type="transmembrane region" description="Helical" evidence="1">
    <location>
        <begin position="33"/>
        <end position="50"/>
    </location>
</feature>
<keyword evidence="1" id="KW-0812">Transmembrane</keyword>
<evidence type="ECO:0000313" key="3">
    <source>
        <dbReference type="Proteomes" id="UP001589793"/>
    </source>
</evidence>
<keyword evidence="3" id="KW-1185">Reference proteome</keyword>
<feature type="transmembrane region" description="Helical" evidence="1">
    <location>
        <begin position="56"/>
        <end position="74"/>
    </location>
</feature>
<dbReference type="EMBL" id="JBHLSV010000002">
    <property type="protein sequence ID" value="MFC0672835.1"/>
    <property type="molecule type" value="Genomic_DNA"/>
</dbReference>
<comment type="caution">
    <text evidence="2">The sequence shown here is derived from an EMBL/GenBank/DDBJ whole genome shotgun (WGS) entry which is preliminary data.</text>
</comment>
<name>A0ABV6R776_9MICO</name>
<evidence type="ECO:0000313" key="2">
    <source>
        <dbReference type="EMBL" id="MFC0672835.1"/>
    </source>
</evidence>
<sequence>MNSTQPSPSPRHDRGVLADVLGFRPAPTLSRELFALVVNALLVAVVLVVFQPPLLAVVLIAVLCGAWLIGRLVIGARIHGYGRDAGAGR</sequence>
<gene>
    <name evidence="2" type="ORF">ACFFF6_02565</name>
</gene>
<keyword evidence="1" id="KW-0472">Membrane</keyword>
<protein>
    <submittedName>
        <fullName evidence="2">Uncharacterized protein</fullName>
    </submittedName>
</protein>
<proteinExistence type="predicted"/>
<dbReference type="RefSeq" id="WP_376977937.1">
    <property type="nucleotide sequence ID" value="NZ_JBHLSV010000002.1"/>
</dbReference>
<organism evidence="2 3">
    <name type="scientific">Brachybacterium hainanense</name>
    <dbReference type="NCBI Taxonomy" id="1541174"/>
    <lineage>
        <taxon>Bacteria</taxon>
        <taxon>Bacillati</taxon>
        <taxon>Actinomycetota</taxon>
        <taxon>Actinomycetes</taxon>
        <taxon>Micrococcales</taxon>
        <taxon>Dermabacteraceae</taxon>
        <taxon>Brachybacterium</taxon>
    </lineage>
</organism>
<reference evidence="2 3" key="1">
    <citation type="submission" date="2024-09" db="EMBL/GenBank/DDBJ databases">
        <authorList>
            <person name="Sun Q."/>
            <person name="Mori K."/>
        </authorList>
    </citation>
    <scope>NUCLEOTIDE SEQUENCE [LARGE SCALE GENOMIC DNA]</scope>
    <source>
        <strain evidence="2 3">CICC 10874</strain>
    </source>
</reference>
<dbReference type="Proteomes" id="UP001589793">
    <property type="component" value="Unassembled WGS sequence"/>
</dbReference>